<protein>
    <submittedName>
        <fullName evidence="2">Uncharacterized protein</fullName>
    </submittedName>
</protein>
<dbReference type="EMBL" id="JBHMFI010000001">
    <property type="protein sequence ID" value="MFB9072729.1"/>
    <property type="molecule type" value="Genomic_DNA"/>
</dbReference>
<reference evidence="2 3" key="1">
    <citation type="submission" date="2024-09" db="EMBL/GenBank/DDBJ databases">
        <authorList>
            <person name="Sun Q."/>
            <person name="Mori K."/>
        </authorList>
    </citation>
    <scope>NUCLEOTIDE SEQUENCE [LARGE SCALE GENOMIC DNA]</scope>
    <source>
        <strain evidence="2 3">CCM 7609</strain>
    </source>
</reference>
<comment type="caution">
    <text evidence="2">The sequence shown here is derived from an EMBL/GenBank/DDBJ whole genome shotgun (WGS) entry which is preliminary data.</text>
</comment>
<organism evidence="2 3">
    <name type="scientific">Citricoccus parietis</name>
    <dbReference type="NCBI Taxonomy" id="592307"/>
    <lineage>
        <taxon>Bacteria</taxon>
        <taxon>Bacillati</taxon>
        <taxon>Actinomycetota</taxon>
        <taxon>Actinomycetes</taxon>
        <taxon>Micrococcales</taxon>
        <taxon>Micrococcaceae</taxon>
        <taxon>Citricoccus</taxon>
    </lineage>
</organism>
<dbReference type="Proteomes" id="UP001589575">
    <property type="component" value="Unassembled WGS sequence"/>
</dbReference>
<proteinExistence type="predicted"/>
<accession>A0ABV5G1B4</accession>
<evidence type="ECO:0000313" key="3">
    <source>
        <dbReference type="Proteomes" id="UP001589575"/>
    </source>
</evidence>
<keyword evidence="3" id="KW-1185">Reference proteome</keyword>
<gene>
    <name evidence="2" type="ORF">ACFFX0_16600</name>
</gene>
<feature type="compositionally biased region" description="Basic and acidic residues" evidence="1">
    <location>
        <begin position="93"/>
        <end position="102"/>
    </location>
</feature>
<evidence type="ECO:0000256" key="1">
    <source>
        <dbReference type="SAM" id="MobiDB-lite"/>
    </source>
</evidence>
<feature type="region of interest" description="Disordered" evidence="1">
    <location>
        <begin position="1"/>
        <end position="102"/>
    </location>
</feature>
<sequence>MVLVHGTSLSNLNAFGHSRTRRSRVAGRNVSCRPPGTRRLDRSVRSTTGSAPPKPSTSYPAHHSQVGVHPSLTPRPAEPITAAEPTSASEPTPQDRPRRQGR</sequence>
<name>A0ABV5G1B4_9MICC</name>
<evidence type="ECO:0000313" key="2">
    <source>
        <dbReference type="EMBL" id="MFB9072729.1"/>
    </source>
</evidence>